<dbReference type="EMBL" id="GU059106">
    <property type="protein sequence ID" value="ACY24482.1"/>
    <property type="molecule type" value="Genomic_DNA"/>
</dbReference>
<accession>D4N6Z6</accession>
<proteinExistence type="predicted"/>
<reference evidence="1" key="1">
    <citation type="journal article" date="2010" name="Environ. Microbiol.">
        <title>Homologues of nitrite reductases in ammonia-oxidizing archaea: diversity and genomic context.</title>
        <authorList>
            <person name="Bartossek R."/>
            <person name="Nicol G.W."/>
            <person name="Lanzen A."/>
            <person name="Klenk H.P."/>
            <person name="Schleper C."/>
        </authorList>
    </citation>
    <scope>NUCLEOTIDE SEQUENCE</scope>
</reference>
<evidence type="ECO:0000313" key="1">
    <source>
        <dbReference type="EMBL" id="ACY24482.1"/>
    </source>
</evidence>
<organism evidence="1">
    <name type="scientific">uncultured crenarchaeote 29d5</name>
    <dbReference type="NCBI Taxonomy" id="684057"/>
    <lineage>
        <taxon>Archaea</taxon>
        <taxon>Thermoproteota</taxon>
        <taxon>environmental samples</taxon>
    </lineage>
</organism>
<sequence>MSLEQILQKEIETSETWLRREQEESTYKRDLQKRIELINWALQNMRNPNVEICGLIEYRMNETILEINKTDSIFDADKFHSELRILDWIFYQVCKYQQMTLQNKF</sequence>
<gene>
    <name evidence="1" type="ORF">29d5orf34</name>
</gene>
<name>D4N6Z6_9CREN</name>
<protein>
    <submittedName>
        <fullName evidence="1">Uncharacterized protein</fullName>
    </submittedName>
</protein>
<dbReference type="AlphaFoldDB" id="D4N6Z6"/>